<protein>
    <submittedName>
        <fullName evidence="1">Uncharacterized protein</fullName>
    </submittedName>
</protein>
<dbReference type="AlphaFoldDB" id="A0A263D3R5"/>
<gene>
    <name evidence="1" type="ORF">CFN78_12755</name>
</gene>
<dbReference type="InParanoid" id="A0A263D3R5"/>
<evidence type="ECO:0000313" key="1">
    <source>
        <dbReference type="EMBL" id="OZM73080.1"/>
    </source>
</evidence>
<keyword evidence="2" id="KW-1185">Reference proteome</keyword>
<accession>A0A263D3R5</accession>
<dbReference type="Proteomes" id="UP000242444">
    <property type="component" value="Unassembled WGS sequence"/>
</dbReference>
<dbReference type="EMBL" id="NKYE01000006">
    <property type="protein sequence ID" value="OZM73080.1"/>
    <property type="molecule type" value="Genomic_DNA"/>
</dbReference>
<proteinExistence type="predicted"/>
<name>A0A263D3R5_9PSEU</name>
<reference evidence="1 2" key="1">
    <citation type="submission" date="2017-07" db="EMBL/GenBank/DDBJ databases">
        <title>Amycolatopsis antarcticus sp. nov., isolated from the surface of an Antarcticus brown macroalga.</title>
        <authorList>
            <person name="Wang J."/>
            <person name="Leiva S."/>
            <person name="Huang J."/>
            <person name="Huang Y."/>
        </authorList>
    </citation>
    <scope>NUCLEOTIDE SEQUENCE [LARGE SCALE GENOMIC DNA]</scope>
    <source>
        <strain evidence="1 2">AU-G6</strain>
    </source>
</reference>
<sequence>MIAGMAVPSRHTGDIAFATPAVKYDRHAWVATNQATASRAWRSCPKAFSSAEAAYLMKAKWSDPSKP</sequence>
<comment type="caution">
    <text evidence="1">The sequence shown here is derived from an EMBL/GenBank/DDBJ whole genome shotgun (WGS) entry which is preliminary data.</text>
</comment>
<evidence type="ECO:0000313" key="2">
    <source>
        <dbReference type="Proteomes" id="UP000242444"/>
    </source>
</evidence>
<organism evidence="1 2">
    <name type="scientific">Amycolatopsis antarctica</name>
    <dbReference type="NCBI Taxonomy" id="1854586"/>
    <lineage>
        <taxon>Bacteria</taxon>
        <taxon>Bacillati</taxon>
        <taxon>Actinomycetota</taxon>
        <taxon>Actinomycetes</taxon>
        <taxon>Pseudonocardiales</taxon>
        <taxon>Pseudonocardiaceae</taxon>
        <taxon>Amycolatopsis</taxon>
    </lineage>
</organism>